<dbReference type="SMART" id="SM00331">
    <property type="entry name" value="PP2C_SIG"/>
    <property type="match status" value="1"/>
</dbReference>
<keyword evidence="3" id="KW-1185">Reference proteome</keyword>
<dbReference type="Proteomes" id="UP001596004">
    <property type="component" value="Unassembled WGS sequence"/>
</dbReference>
<accession>A0ABV9C8D3</accession>
<organism evidence="2 3">
    <name type="scientific">Sphaerisporangium dianthi</name>
    <dbReference type="NCBI Taxonomy" id="1436120"/>
    <lineage>
        <taxon>Bacteria</taxon>
        <taxon>Bacillati</taxon>
        <taxon>Actinomycetota</taxon>
        <taxon>Actinomycetes</taxon>
        <taxon>Streptosporangiales</taxon>
        <taxon>Streptosporangiaceae</taxon>
        <taxon>Sphaerisporangium</taxon>
    </lineage>
</organism>
<dbReference type="InterPro" id="IPR036457">
    <property type="entry name" value="PPM-type-like_dom_sf"/>
</dbReference>
<dbReference type="SUPFAM" id="SSF81606">
    <property type="entry name" value="PP2C-like"/>
    <property type="match status" value="1"/>
</dbReference>
<reference evidence="3" key="1">
    <citation type="journal article" date="2019" name="Int. J. Syst. Evol. Microbiol.">
        <title>The Global Catalogue of Microorganisms (GCM) 10K type strain sequencing project: providing services to taxonomists for standard genome sequencing and annotation.</title>
        <authorList>
            <consortium name="The Broad Institute Genomics Platform"/>
            <consortium name="The Broad Institute Genome Sequencing Center for Infectious Disease"/>
            <person name="Wu L."/>
            <person name="Ma J."/>
        </authorList>
    </citation>
    <scope>NUCLEOTIDE SEQUENCE [LARGE SCALE GENOMIC DNA]</scope>
    <source>
        <strain evidence="3">CGMCC 4.7132</strain>
    </source>
</reference>
<dbReference type="InterPro" id="IPR001932">
    <property type="entry name" value="PPM-type_phosphatase-like_dom"/>
</dbReference>
<comment type="caution">
    <text evidence="2">The sequence shown here is derived from an EMBL/GenBank/DDBJ whole genome shotgun (WGS) entry which is preliminary data.</text>
</comment>
<sequence length="291" mass="31768">MEQPHEEMSVEQVSAIPEPLVIGRRPMVRPALTGVPNMDARCPDSELDGADLPGIVVRAASIRGESHQHQGLSRQDGMGFWQIDDTLLLACVADGLGSKPLSHLGAAEVCVSARNNIEDLFDPVTLDPQPEAFFENIADDLMKRAEAGVSGRAVPAEDLSATLVVALIDTERLQATLMRVGDSEAMCLRDEAWQPCFPQKTEESVSSSRTHALPRDTHRVETQIVDLCPGDMLLLCTDGLARPMGGDLVAAQLATWWGRGSLPSLPEFFWQMSFRAKSHDDDRTAICVWTV</sequence>
<gene>
    <name evidence="2" type="ORF">ACFO60_01070</name>
</gene>
<evidence type="ECO:0000259" key="1">
    <source>
        <dbReference type="SMART" id="SM00331"/>
    </source>
</evidence>
<feature type="domain" description="PPM-type phosphatase" evidence="1">
    <location>
        <begin position="57"/>
        <end position="290"/>
    </location>
</feature>
<evidence type="ECO:0000313" key="2">
    <source>
        <dbReference type="EMBL" id="MFC4529338.1"/>
    </source>
</evidence>
<name>A0ABV9C8D3_9ACTN</name>
<dbReference type="Pfam" id="PF13672">
    <property type="entry name" value="PP2C_2"/>
    <property type="match status" value="1"/>
</dbReference>
<protein>
    <submittedName>
        <fullName evidence="2">Protein phosphatase 2C domain-containing protein</fullName>
    </submittedName>
</protein>
<dbReference type="RefSeq" id="WP_380835777.1">
    <property type="nucleotide sequence ID" value="NZ_JBHSFP010000001.1"/>
</dbReference>
<evidence type="ECO:0000313" key="3">
    <source>
        <dbReference type="Proteomes" id="UP001596004"/>
    </source>
</evidence>
<dbReference type="EMBL" id="JBHSFP010000001">
    <property type="protein sequence ID" value="MFC4529338.1"/>
    <property type="molecule type" value="Genomic_DNA"/>
</dbReference>
<proteinExistence type="predicted"/>
<dbReference type="Gene3D" id="3.60.40.10">
    <property type="entry name" value="PPM-type phosphatase domain"/>
    <property type="match status" value="1"/>
</dbReference>